<dbReference type="PANTHER" id="PTHR30332:SF5">
    <property type="entry name" value="SPI-1 TYPE 3 SECRETION SYSTEM SECRETIN"/>
    <property type="match status" value="1"/>
</dbReference>
<organism evidence="14 15">
    <name type="scientific">Ralstonia solanacearum IPO1609</name>
    <dbReference type="NCBI Taxonomy" id="564066"/>
    <lineage>
        <taxon>Bacteria</taxon>
        <taxon>Pseudomonadati</taxon>
        <taxon>Pseudomonadota</taxon>
        <taxon>Betaproteobacteria</taxon>
        <taxon>Burkholderiales</taxon>
        <taxon>Burkholderiaceae</taxon>
        <taxon>Ralstonia</taxon>
        <taxon>Ralstonia solanacearum species complex</taxon>
    </lineage>
</organism>
<feature type="compositionally biased region" description="Basic and acidic residues" evidence="11">
    <location>
        <begin position="335"/>
        <end position="346"/>
    </location>
</feature>
<evidence type="ECO:0000256" key="10">
    <source>
        <dbReference type="RuleBase" id="RU004004"/>
    </source>
</evidence>
<dbReference type="Pfam" id="PF00263">
    <property type="entry name" value="Secretin"/>
    <property type="match status" value="1"/>
</dbReference>
<evidence type="ECO:0000256" key="5">
    <source>
        <dbReference type="ARBA" id="ARBA00022927"/>
    </source>
</evidence>
<feature type="region of interest" description="Disordered" evidence="11">
    <location>
        <begin position="1"/>
        <end position="30"/>
    </location>
</feature>
<evidence type="ECO:0000256" key="4">
    <source>
        <dbReference type="ARBA" id="ARBA00022729"/>
    </source>
</evidence>
<evidence type="ECO:0000256" key="6">
    <source>
        <dbReference type="ARBA" id="ARBA00023010"/>
    </source>
</evidence>
<keyword evidence="15" id="KW-1185">Reference proteome</keyword>
<reference evidence="14" key="2">
    <citation type="submission" date="2022-04" db="EMBL/GenBank/DDBJ databases">
        <title>Genomic draft of R. solanacearum strain IPO1609, a phylotype IIB1/biovar 2/race 3 strain isolated from potato in Europe.</title>
        <authorList>
            <person name="Boucher C."/>
            <person name="Carrere S."/>
            <person name="Dossat C."/>
            <person name="Elbaz M."/>
            <person name="Genin S."/>
            <person name="Gouzy J."/>
            <person name="Prior P."/>
            <person name="Segurens B."/>
            <person name="Wincker P."/>
        </authorList>
    </citation>
    <scope>NUCLEOTIDE SEQUENCE</scope>
    <source>
        <strain evidence="14">IPO1609</strain>
    </source>
</reference>
<accession>A0A7U7JEH0</accession>
<dbReference type="Pfam" id="PF03958">
    <property type="entry name" value="Secretin_N"/>
    <property type="match status" value="2"/>
</dbReference>
<evidence type="ECO:0000259" key="12">
    <source>
        <dbReference type="Pfam" id="PF00263"/>
    </source>
</evidence>
<dbReference type="InterPro" id="IPR005644">
    <property type="entry name" value="NolW-like"/>
</dbReference>
<evidence type="ECO:0000313" key="15">
    <source>
        <dbReference type="Proteomes" id="UP000053470"/>
    </source>
</evidence>
<dbReference type="EMBL" id="LN651281">
    <property type="protein sequence ID" value="CEJ17228.1"/>
    <property type="molecule type" value="Genomic_DNA"/>
</dbReference>
<dbReference type="InterPro" id="IPR050810">
    <property type="entry name" value="Bact_Secretion_Sys_Channel"/>
</dbReference>
<dbReference type="Gene3D" id="3.55.50.30">
    <property type="match status" value="1"/>
</dbReference>
<feature type="domain" description="NolW-like" evidence="13">
    <location>
        <begin position="231"/>
        <end position="384"/>
    </location>
</feature>
<evidence type="ECO:0000256" key="2">
    <source>
        <dbReference type="ARBA" id="ARBA00007032"/>
    </source>
</evidence>
<dbReference type="InterPro" id="IPR004845">
    <property type="entry name" value="T2SS_GspD_CS"/>
</dbReference>
<keyword evidence="6 9" id="KW-0811">Translocation</keyword>
<dbReference type="GO" id="GO:0009279">
    <property type="term" value="C:cell outer membrane"/>
    <property type="evidence" value="ECO:0007669"/>
    <property type="project" value="UniProtKB-SubCell"/>
</dbReference>
<evidence type="ECO:0000256" key="11">
    <source>
        <dbReference type="SAM" id="MobiDB-lite"/>
    </source>
</evidence>
<name>A0A7U7JEH0_RALSL</name>
<keyword evidence="8 9" id="KW-0998">Cell outer membrane</keyword>
<dbReference type="PROSITE" id="PS00875">
    <property type="entry name" value="T2SP_D"/>
    <property type="match status" value="1"/>
</dbReference>
<dbReference type="InterPro" id="IPR004846">
    <property type="entry name" value="T2SS/T3SS_dom"/>
</dbReference>
<dbReference type="InterPro" id="IPR003522">
    <property type="entry name" value="T3SS_OM_pore_YscC"/>
</dbReference>
<evidence type="ECO:0000256" key="3">
    <source>
        <dbReference type="ARBA" id="ARBA00022448"/>
    </source>
</evidence>
<dbReference type="GO" id="GO:0030254">
    <property type="term" value="P:protein secretion by the type III secretion system"/>
    <property type="evidence" value="ECO:0007669"/>
    <property type="project" value="UniProtKB-UniRule"/>
</dbReference>
<dbReference type="PANTHER" id="PTHR30332">
    <property type="entry name" value="PROBABLE GENERAL SECRETION PATHWAY PROTEIN D"/>
    <property type="match status" value="1"/>
</dbReference>
<evidence type="ECO:0000259" key="13">
    <source>
        <dbReference type="Pfam" id="PF03958"/>
    </source>
</evidence>
<proteinExistence type="inferred from homology"/>
<evidence type="ECO:0000256" key="9">
    <source>
        <dbReference type="HAMAP-Rule" id="MF_02219"/>
    </source>
</evidence>
<evidence type="ECO:0000256" key="8">
    <source>
        <dbReference type="ARBA" id="ARBA00023237"/>
    </source>
</evidence>
<keyword evidence="3 9" id="KW-0813">Transport</keyword>
<dbReference type="PRINTS" id="PR01337">
    <property type="entry name" value="TYPE3OMGPROT"/>
</dbReference>
<evidence type="ECO:0000313" key="14">
    <source>
        <dbReference type="EMBL" id="CEJ17228.1"/>
    </source>
</evidence>
<dbReference type="GO" id="GO:0030257">
    <property type="term" value="C:type III protein secretion system complex"/>
    <property type="evidence" value="ECO:0007669"/>
    <property type="project" value="UniProtKB-UniRule"/>
</dbReference>
<gene>
    <name evidence="14" type="primary">hrcC</name>
    <name evidence="9" type="synonym">sctC</name>
    <name evidence="14" type="ORF">RSIPO_03930</name>
</gene>
<evidence type="ECO:0000256" key="1">
    <source>
        <dbReference type="ARBA" id="ARBA00004442"/>
    </source>
</evidence>
<dbReference type="InterPro" id="IPR038591">
    <property type="entry name" value="NolW-like_sf"/>
</dbReference>
<protein>
    <recommendedName>
        <fullName evidence="9">Type 3 secretion system secretin</fullName>
        <shortName evidence="9">T3SS secretin</shortName>
    </recommendedName>
</protein>
<reference evidence="14" key="1">
    <citation type="submission" date="2014-11" db="EMBL/GenBank/DDBJ databases">
        <authorList>
            <person name="Genoscope - CEA"/>
        </authorList>
    </citation>
    <scope>NUCLEOTIDE SEQUENCE</scope>
    <source>
        <strain evidence="14">IPO1609</strain>
    </source>
</reference>
<dbReference type="Proteomes" id="UP000053470">
    <property type="component" value="Unassembled WGS sequence"/>
</dbReference>
<sequence>MLYSQRGESKGSGGQFPHREGPAHMSSSSAVTAPSHLLDTIMHLTRATGPKAGVRTFPGRLKGMTAALLLWTAGTVCAAPIPWQSQKFEYVADRKDVKEVLRDLGASQHVMTSISTQVEGSVTGSFNESPQKFLDRMAGTFGFAWYYDGAVLRVTSANEAQSATIALNRASTAQVKRALTRMGIADPRFPIQYDDDSGSIVVSGPPRLVELVRDLAQVIDRGREDANRTVVRAFPLRYAWATDHRVTVNGQSVNIRGVASILNSMYGGDGASDNPTVPRMQDRRLDSVAPGEANAGRGGTRALSSVGGKSPLPPGGVGQYAGNTTPYAPPPSGDTRLRADELDDRSGTPIIRADPRSNSVLVRDRADRMAAHQSLIESLDSRPAVLEISASIIDITETALEQLGVDWRLHNSRLDLQTGNGANTMLNNPGSLDSVATTAGAAAAIAATPAGGVLSAVIGGGSRYLMARISALQQTNQARVTASPKVATLDNTEAVMDNRQNFYVPVAGYQSADLYAISAGVSLRVLPMVVMDGGTVRIRMNVHIEDGQITSQQVGNLPVTSQSEIDTQALINEGESLLIAGYSVDQQAKTVDAIPGLSKIPLVGALFRTDQTTGQRFQRMFLVTPRVITP</sequence>
<comment type="similarity">
    <text evidence="2 9">Belongs to the bacterial secretin family. T3SS SctC subfamily.</text>
</comment>
<dbReference type="GO" id="GO:0015627">
    <property type="term" value="C:type II protein secretion system complex"/>
    <property type="evidence" value="ECO:0007669"/>
    <property type="project" value="TreeGrafter"/>
</dbReference>
<keyword evidence="5 9" id="KW-0653">Protein transport</keyword>
<evidence type="ECO:0000256" key="7">
    <source>
        <dbReference type="ARBA" id="ARBA00023136"/>
    </source>
</evidence>
<comment type="subunit">
    <text evidence="9">The core secretion machinery of the T3SS is composed of approximately 20 different proteins, including cytoplasmic components, a base, an export apparatus and a needle. This subunit is part of the base, which anchors the injectisome in the bacterial cell envelope. Forms a stable homooligomeric complex.</text>
</comment>
<dbReference type="Gene3D" id="3.30.1370.120">
    <property type="match status" value="2"/>
</dbReference>
<feature type="domain" description="Type II/III secretion system secretin-like" evidence="12">
    <location>
        <begin position="471"/>
        <end position="628"/>
    </location>
</feature>
<comment type="subcellular location">
    <subcellularLocation>
        <location evidence="1 9 10">Cell outer membrane</location>
    </subcellularLocation>
</comment>
<dbReference type="HAMAP" id="MF_02219">
    <property type="entry name" value="Type_III_secretin"/>
    <property type="match status" value="1"/>
</dbReference>
<keyword evidence="4 9" id="KW-0732">Signal</keyword>
<keyword evidence="7 9" id="KW-0472">Membrane</keyword>
<feature type="domain" description="NolW-like" evidence="13">
    <location>
        <begin position="163"/>
        <end position="223"/>
    </location>
</feature>
<feature type="region of interest" description="Disordered" evidence="11">
    <location>
        <begin position="288"/>
        <end position="356"/>
    </location>
</feature>
<comment type="function">
    <text evidence="9">Component of the type III secretion system (T3SS), also called injectisome, which is used to inject bacterial effector proteins into eukaryotic host cells. Forms a ring-shaped multimeric structure with an apparent central pore in the outer membrane.</text>
</comment>
<dbReference type="AlphaFoldDB" id="A0A7U7JEH0"/>
<dbReference type="NCBIfam" id="TIGR02516">
    <property type="entry name" value="type_III_yscC"/>
    <property type="match status" value="1"/>
</dbReference>